<dbReference type="EMBL" id="JADILY010000055">
    <property type="protein sequence ID" value="MBO8481438.1"/>
    <property type="molecule type" value="Genomic_DNA"/>
</dbReference>
<evidence type="ECO:0000313" key="3">
    <source>
        <dbReference type="Proteomes" id="UP000823772"/>
    </source>
</evidence>
<dbReference type="InterPro" id="IPR003343">
    <property type="entry name" value="Big_2"/>
</dbReference>
<dbReference type="GO" id="GO:0120147">
    <property type="term" value="F:formylglycine-generating oxidase activity"/>
    <property type="evidence" value="ECO:0007669"/>
    <property type="project" value="TreeGrafter"/>
</dbReference>
<accession>A0A9D9J1H5</accession>
<dbReference type="PANTHER" id="PTHR23150:SF19">
    <property type="entry name" value="FORMYLGLYCINE-GENERATING ENZYME"/>
    <property type="match status" value="1"/>
</dbReference>
<dbReference type="InterPro" id="IPR016187">
    <property type="entry name" value="CTDL_fold"/>
</dbReference>
<comment type="caution">
    <text evidence="2">The sequence shown here is derived from an EMBL/GenBank/DDBJ whole genome shotgun (WGS) entry which is preliminary data.</text>
</comment>
<evidence type="ECO:0000259" key="1">
    <source>
        <dbReference type="SMART" id="SM00635"/>
    </source>
</evidence>
<reference evidence="2" key="1">
    <citation type="submission" date="2020-10" db="EMBL/GenBank/DDBJ databases">
        <authorList>
            <person name="Gilroy R."/>
        </authorList>
    </citation>
    <scope>NUCLEOTIDE SEQUENCE</scope>
    <source>
        <strain evidence="2">B3-2255</strain>
    </source>
</reference>
<gene>
    <name evidence="2" type="ORF">IAC87_02695</name>
</gene>
<dbReference type="Gene3D" id="2.60.40.1080">
    <property type="match status" value="1"/>
</dbReference>
<dbReference type="Proteomes" id="UP000823772">
    <property type="component" value="Unassembled WGS sequence"/>
</dbReference>
<dbReference type="Pfam" id="PF03781">
    <property type="entry name" value="FGE-sulfatase"/>
    <property type="match status" value="1"/>
</dbReference>
<dbReference type="InterPro" id="IPR008964">
    <property type="entry name" value="Invasin/intimin_cell_adhesion"/>
</dbReference>
<dbReference type="InterPro" id="IPR005532">
    <property type="entry name" value="SUMF_dom"/>
</dbReference>
<dbReference type="SUPFAM" id="SSF56436">
    <property type="entry name" value="C-type lectin-like"/>
    <property type="match status" value="1"/>
</dbReference>
<dbReference type="AlphaFoldDB" id="A0A9D9J1H5"/>
<dbReference type="Gene3D" id="3.90.1580.10">
    <property type="entry name" value="paralog of FGE (formylglycine-generating enzyme)"/>
    <property type="match status" value="1"/>
</dbReference>
<sequence length="380" mass="42246">LLTLFVAGCETVEKEIPITGLTLEPSELSMKEGEVDSLKATITPEDATNRNLVWSCEPSGIVSVNANGEVTALQEGVAAVKCTTEDGDFSDECIVTVCNVPSFPGKTVKVTAGTFQMGSPEYEQGRMADETRHEVTLTKDFYMSAYEITNAQYCEFLNAVGVKDETGLGYGSGVVEYLDLLTGEYVSETKIFIYDCTSEFCGEDEWGVTFNETSSSWEPMPGYENYPVVFVTWFGAMAYADYVQGTLPTAAQWEYAARAGNSTAYFWGDDPALIDQYAWYEGNSENHTHPVGEKQPNAWGLYDMLGNVWEWCRDLYGPYPTGSVVDPVNNVPGEYGKEYELRGSSYYESAAISRCALRYGHQDWRFFCVAGFRVIFEIDE</sequence>
<dbReference type="SUPFAM" id="SSF49373">
    <property type="entry name" value="Invasin/intimin cell-adhesion fragments"/>
    <property type="match status" value="1"/>
</dbReference>
<feature type="non-terminal residue" evidence="2">
    <location>
        <position position="1"/>
    </location>
</feature>
<organism evidence="2 3">
    <name type="scientific">Candidatus Merdivivens faecigallinarum</name>
    <dbReference type="NCBI Taxonomy" id="2840871"/>
    <lineage>
        <taxon>Bacteria</taxon>
        <taxon>Pseudomonadati</taxon>
        <taxon>Bacteroidota</taxon>
        <taxon>Bacteroidia</taxon>
        <taxon>Bacteroidales</taxon>
        <taxon>Muribaculaceae</taxon>
        <taxon>Muribaculaceae incertae sedis</taxon>
        <taxon>Candidatus Merdivivens</taxon>
    </lineage>
</organism>
<feature type="domain" description="BIG2" evidence="1">
    <location>
        <begin position="17"/>
        <end position="94"/>
    </location>
</feature>
<reference evidence="2" key="2">
    <citation type="journal article" date="2021" name="PeerJ">
        <title>Extensive microbial diversity within the chicken gut microbiome revealed by metagenomics and culture.</title>
        <authorList>
            <person name="Gilroy R."/>
            <person name="Ravi A."/>
            <person name="Getino M."/>
            <person name="Pursley I."/>
            <person name="Horton D.L."/>
            <person name="Alikhan N.F."/>
            <person name="Baker D."/>
            <person name="Gharbi K."/>
            <person name="Hall N."/>
            <person name="Watson M."/>
            <person name="Adriaenssens E.M."/>
            <person name="Foster-Nyarko E."/>
            <person name="Jarju S."/>
            <person name="Secka A."/>
            <person name="Antonio M."/>
            <person name="Oren A."/>
            <person name="Chaudhuri R.R."/>
            <person name="La Ragione R."/>
            <person name="Hildebrand F."/>
            <person name="Pallen M.J."/>
        </authorList>
    </citation>
    <scope>NUCLEOTIDE SEQUENCE</scope>
    <source>
        <strain evidence="2">B3-2255</strain>
    </source>
</reference>
<proteinExistence type="predicted"/>
<evidence type="ECO:0000313" key="2">
    <source>
        <dbReference type="EMBL" id="MBO8481438.1"/>
    </source>
</evidence>
<dbReference type="Pfam" id="PF02368">
    <property type="entry name" value="Big_2"/>
    <property type="match status" value="1"/>
</dbReference>
<protein>
    <submittedName>
        <fullName evidence="2">SUMF1/EgtB/PvdO family nonheme iron enzyme</fullName>
    </submittedName>
</protein>
<dbReference type="InterPro" id="IPR042095">
    <property type="entry name" value="SUMF_sf"/>
</dbReference>
<dbReference type="InterPro" id="IPR051043">
    <property type="entry name" value="Sulfatase_Mod_Factor_Kinase"/>
</dbReference>
<dbReference type="SMART" id="SM00635">
    <property type="entry name" value="BID_2"/>
    <property type="match status" value="1"/>
</dbReference>
<dbReference type="PANTHER" id="PTHR23150">
    <property type="entry name" value="SULFATASE MODIFYING FACTOR 1, 2"/>
    <property type="match status" value="1"/>
</dbReference>
<name>A0A9D9J1H5_9BACT</name>